<keyword evidence="8" id="KW-1185">Reference proteome</keyword>
<comment type="similarity">
    <text evidence="1 3">Belongs to the peptidase A1 family.</text>
</comment>
<dbReference type="PRINTS" id="PR00792">
    <property type="entry name" value="PEPSIN"/>
</dbReference>
<feature type="transmembrane region" description="Helical" evidence="4">
    <location>
        <begin position="448"/>
        <end position="470"/>
    </location>
</feature>
<keyword evidence="3" id="KW-0378">Hydrolase</keyword>
<evidence type="ECO:0000256" key="2">
    <source>
        <dbReference type="ARBA" id="ARBA00022750"/>
    </source>
</evidence>
<evidence type="ECO:0000313" key="7">
    <source>
        <dbReference type="EMBL" id="KAJ3509158.1"/>
    </source>
</evidence>
<keyword evidence="3" id="KW-0645">Protease</keyword>
<feature type="domain" description="Peptidase A1" evidence="6">
    <location>
        <begin position="63"/>
        <end position="397"/>
    </location>
</feature>
<keyword evidence="2 3" id="KW-0064">Aspartyl protease</keyword>
<protein>
    <recommendedName>
        <fullName evidence="6">Peptidase A1 domain-containing protein</fullName>
    </recommendedName>
</protein>
<keyword evidence="5" id="KW-0732">Signal</keyword>
<dbReference type="CDD" id="cd05471">
    <property type="entry name" value="pepsin_like"/>
    <property type="match status" value="1"/>
</dbReference>
<dbReference type="AlphaFoldDB" id="A0A9W8MV25"/>
<dbReference type="PROSITE" id="PS00141">
    <property type="entry name" value="ASP_PROTEASE"/>
    <property type="match status" value="1"/>
</dbReference>
<comment type="caution">
    <text evidence="7">The sequence shown here is derived from an EMBL/GenBank/DDBJ whole genome shotgun (WGS) entry which is preliminary data.</text>
</comment>
<name>A0A9W8MV25_9AGAR</name>
<accession>A0A9W8MV25</accession>
<dbReference type="PANTHER" id="PTHR47966:SF51">
    <property type="entry name" value="BETA-SITE APP-CLEAVING ENZYME, ISOFORM A-RELATED"/>
    <property type="match status" value="1"/>
</dbReference>
<dbReference type="OrthoDB" id="15189at2759"/>
<feature type="signal peptide" evidence="5">
    <location>
        <begin position="1"/>
        <end position="26"/>
    </location>
</feature>
<dbReference type="GO" id="GO:0004190">
    <property type="term" value="F:aspartic-type endopeptidase activity"/>
    <property type="evidence" value="ECO:0007669"/>
    <property type="project" value="UniProtKB-KW"/>
</dbReference>
<dbReference type="Pfam" id="PF00026">
    <property type="entry name" value="Asp"/>
    <property type="match status" value="1"/>
</dbReference>
<feature type="chain" id="PRO_5040993539" description="Peptidase A1 domain-containing protein" evidence="5">
    <location>
        <begin position="27"/>
        <end position="487"/>
    </location>
</feature>
<evidence type="ECO:0000259" key="6">
    <source>
        <dbReference type="PROSITE" id="PS51767"/>
    </source>
</evidence>
<dbReference type="PROSITE" id="PS51767">
    <property type="entry name" value="PEPTIDASE_A1"/>
    <property type="match status" value="1"/>
</dbReference>
<proteinExistence type="inferred from homology"/>
<keyword evidence="4" id="KW-1133">Transmembrane helix</keyword>
<evidence type="ECO:0000313" key="8">
    <source>
        <dbReference type="Proteomes" id="UP001148786"/>
    </source>
</evidence>
<dbReference type="Gene3D" id="2.40.70.10">
    <property type="entry name" value="Acid Proteases"/>
    <property type="match status" value="2"/>
</dbReference>
<sequence>MPWPSFGPLICALLVSCTLPIENVRAVSIQFRGIKGVLSNSPRRLVSRAPGGLTLNNTADLSYYADIVLGNQTFQVLIDTGSSDLWVAGVVGQSNDTGLNASINYAANSVSGPIKQAPLSFADHLVPDQAFLEISPDNKNPAGVGILGLGPSSGSFISKKVGTLPGAPVLDRIFYQNRTTPNFFTVLLGRDKDPTDAFSGSITVGEVLPEYQAILNEPHLAITQVPDEKSDDQHLQMLLDQDGIIGPDGKTISLVSVVEQTKDKRQATVVLDCGFTLPQLPRSAVDAIYSRFHGAEYTQIAGVGGAWVLPCAQEVNVTFKFAGKRYPIHPLDMSMEFSTIGLQDILTSDGERACIGTFQPFTYDRGLNPNYDMVLGMAFMRNVYSLFDYGDFIEGSTALEDPYIQLLSITNTTEAHQDFVTVRLGGIDTTGTRGLRDSTSKSGPGRTLYYIIAAVAVVAVLVAVAIFFILRVDVLLWSRLLDQLSLV</sequence>
<dbReference type="InterPro" id="IPR034164">
    <property type="entry name" value="Pepsin-like_dom"/>
</dbReference>
<dbReference type="InterPro" id="IPR021109">
    <property type="entry name" value="Peptidase_aspartic_dom_sf"/>
</dbReference>
<keyword evidence="4" id="KW-0472">Membrane</keyword>
<evidence type="ECO:0000256" key="4">
    <source>
        <dbReference type="SAM" id="Phobius"/>
    </source>
</evidence>
<dbReference type="SUPFAM" id="SSF50630">
    <property type="entry name" value="Acid proteases"/>
    <property type="match status" value="1"/>
</dbReference>
<dbReference type="GO" id="GO:0006508">
    <property type="term" value="P:proteolysis"/>
    <property type="evidence" value="ECO:0007669"/>
    <property type="project" value="UniProtKB-KW"/>
</dbReference>
<dbReference type="InterPro" id="IPR001461">
    <property type="entry name" value="Aspartic_peptidase_A1"/>
</dbReference>
<evidence type="ECO:0000256" key="1">
    <source>
        <dbReference type="ARBA" id="ARBA00007447"/>
    </source>
</evidence>
<evidence type="ECO:0000256" key="3">
    <source>
        <dbReference type="RuleBase" id="RU000454"/>
    </source>
</evidence>
<dbReference type="InterPro" id="IPR001969">
    <property type="entry name" value="Aspartic_peptidase_AS"/>
</dbReference>
<reference evidence="7" key="1">
    <citation type="submission" date="2022-07" db="EMBL/GenBank/DDBJ databases">
        <title>Genome Sequence of Agrocybe chaxingu.</title>
        <authorList>
            <person name="Buettner E."/>
        </authorList>
    </citation>
    <scope>NUCLEOTIDE SEQUENCE</scope>
    <source>
        <strain evidence="7">MP-N11</strain>
    </source>
</reference>
<gene>
    <name evidence="7" type="ORF">NLJ89_g5367</name>
</gene>
<dbReference type="InterPro" id="IPR033121">
    <property type="entry name" value="PEPTIDASE_A1"/>
</dbReference>
<dbReference type="PANTHER" id="PTHR47966">
    <property type="entry name" value="BETA-SITE APP-CLEAVING ENZYME, ISOFORM A-RELATED"/>
    <property type="match status" value="1"/>
</dbReference>
<dbReference type="EMBL" id="JANKHO010000499">
    <property type="protein sequence ID" value="KAJ3509158.1"/>
    <property type="molecule type" value="Genomic_DNA"/>
</dbReference>
<evidence type="ECO:0000256" key="5">
    <source>
        <dbReference type="SAM" id="SignalP"/>
    </source>
</evidence>
<organism evidence="7 8">
    <name type="scientific">Agrocybe chaxingu</name>
    <dbReference type="NCBI Taxonomy" id="84603"/>
    <lineage>
        <taxon>Eukaryota</taxon>
        <taxon>Fungi</taxon>
        <taxon>Dikarya</taxon>
        <taxon>Basidiomycota</taxon>
        <taxon>Agaricomycotina</taxon>
        <taxon>Agaricomycetes</taxon>
        <taxon>Agaricomycetidae</taxon>
        <taxon>Agaricales</taxon>
        <taxon>Agaricineae</taxon>
        <taxon>Strophariaceae</taxon>
        <taxon>Agrocybe</taxon>
    </lineage>
</organism>
<dbReference type="Proteomes" id="UP001148786">
    <property type="component" value="Unassembled WGS sequence"/>
</dbReference>
<keyword evidence="4" id="KW-0812">Transmembrane</keyword>